<dbReference type="EMBL" id="LAZR01025655">
    <property type="protein sequence ID" value="KKL71227.1"/>
    <property type="molecule type" value="Genomic_DNA"/>
</dbReference>
<evidence type="ECO:0000313" key="1">
    <source>
        <dbReference type="EMBL" id="KKL71227.1"/>
    </source>
</evidence>
<dbReference type="Gene3D" id="3.40.50.300">
    <property type="entry name" value="P-loop containing nucleotide triphosphate hydrolases"/>
    <property type="match status" value="1"/>
</dbReference>
<proteinExistence type="predicted"/>
<accession>A0A0F9H7M6</accession>
<dbReference type="InterPro" id="IPR027417">
    <property type="entry name" value="P-loop_NTPase"/>
</dbReference>
<organism evidence="1">
    <name type="scientific">marine sediment metagenome</name>
    <dbReference type="NCBI Taxonomy" id="412755"/>
    <lineage>
        <taxon>unclassified sequences</taxon>
        <taxon>metagenomes</taxon>
        <taxon>ecological metagenomes</taxon>
    </lineage>
</organism>
<reference evidence="1" key="1">
    <citation type="journal article" date="2015" name="Nature">
        <title>Complex archaea that bridge the gap between prokaryotes and eukaryotes.</title>
        <authorList>
            <person name="Spang A."/>
            <person name="Saw J.H."/>
            <person name="Jorgensen S.L."/>
            <person name="Zaremba-Niedzwiedzka K."/>
            <person name="Martijn J."/>
            <person name="Lind A.E."/>
            <person name="van Eijk R."/>
            <person name="Schleper C."/>
            <person name="Guy L."/>
            <person name="Ettema T.J."/>
        </authorList>
    </citation>
    <scope>NUCLEOTIDE SEQUENCE</scope>
</reference>
<feature type="non-terminal residue" evidence="1">
    <location>
        <position position="151"/>
    </location>
</feature>
<comment type="caution">
    <text evidence="1">The sequence shown here is derived from an EMBL/GenBank/DDBJ whole genome shotgun (WGS) entry which is preliminary data.</text>
</comment>
<gene>
    <name evidence="1" type="ORF">LCGC14_2097070</name>
</gene>
<protein>
    <recommendedName>
        <fullName evidence="2">Terminase large subunit gp17-like C-terminal domain-containing protein</fullName>
    </recommendedName>
</protein>
<dbReference type="AlphaFoldDB" id="A0A0F9H7M6"/>
<sequence>MQIEFLASGWIKELNEMEDWLKTRTVSMKVKKDGKEPAWGVEGYYSTLHNALKSLADKEILFQPHPGPQTDFLAASEREVFYGGARGGGKSYALLVDPLRFCGEAYHTGLLLRKTMPELRDLIEHSKKLYPKAYPGAKWREQDKEWRFPSG</sequence>
<evidence type="ECO:0008006" key="2">
    <source>
        <dbReference type="Google" id="ProtNLM"/>
    </source>
</evidence>
<name>A0A0F9H7M6_9ZZZZ</name>